<reference evidence="1 2" key="1">
    <citation type="submission" date="2013-03" db="EMBL/GenBank/DDBJ databases">
        <title>Draft genome sequence of Gracibacillus halophilus YIM-C55.5, a moderately halophilic and thermophilic organism from the Xiaochaidamu salt lake.</title>
        <authorList>
            <person name="Sugumar T."/>
            <person name="Polireddy D.R."/>
            <person name="Antony A."/>
            <person name="Madhava Y.R."/>
            <person name="Sivakumar N."/>
        </authorList>
    </citation>
    <scope>NUCLEOTIDE SEQUENCE [LARGE SCALE GENOMIC DNA]</scope>
    <source>
        <strain evidence="1 2">YIM-C55.5</strain>
    </source>
</reference>
<protein>
    <submittedName>
        <fullName evidence="1">Uncharacterized protein</fullName>
    </submittedName>
</protein>
<evidence type="ECO:0000313" key="1">
    <source>
        <dbReference type="EMBL" id="ENH96698.1"/>
    </source>
</evidence>
<comment type="caution">
    <text evidence="1">The sequence shown here is derived from an EMBL/GenBank/DDBJ whole genome shotgun (WGS) entry which is preliminary data.</text>
</comment>
<dbReference type="STRING" id="1308866.J416_09379"/>
<proteinExistence type="predicted"/>
<dbReference type="EMBL" id="APML01000033">
    <property type="protein sequence ID" value="ENH96698.1"/>
    <property type="molecule type" value="Genomic_DNA"/>
</dbReference>
<dbReference type="PATRIC" id="fig|1308866.3.peg.1898"/>
<name>N4W8S3_9BACI</name>
<gene>
    <name evidence="1" type="ORF">J416_09379</name>
</gene>
<accession>N4W8S3</accession>
<dbReference type="RefSeq" id="WP_003468969.1">
    <property type="nucleotide sequence ID" value="NZ_APML01000033.1"/>
</dbReference>
<organism evidence="1 2">
    <name type="scientific">Gracilibacillus halophilus YIM-C55.5</name>
    <dbReference type="NCBI Taxonomy" id="1308866"/>
    <lineage>
        <taxon>Bacteria</taxon>
        <taxon>Bacillati</taxon>
        <taxon>Bacillota</taxon>
        <taxon>Bacilli</taxon>
        <taxon>Bacillales</taxon>
        <taxon>Bacillaceae</taxon>
        <taxon>Gracilibacillus</taxon>
    </lineage>
</organism>
<keyword evidence="2" id="KW-1185">Reference proteome</keyword>
<sequence length="89" mass="10154">MAQKVIIQTETRLRFDEKITVVQPNNMDDDTFEALLEKAETKAFHFDGDVRDLASILKDYGIETDELATSFPESPSTADFEIVDVRDKK</sequence>
<dbReference type="AlphaFoldDB" id="N4W8S3"/>
<dbReference type="Proteomes" id="UP000012283">
    <property type="component" value="Unassembled WGS sequence"/>
</dbReference>
<evidence type="ECO:0000313" key="2">
    <source>
        <dbReference type="Proteomes" id="UP000012283"/>
    </source>
</evidence>